<reference evidence="9" key="2">
    <citation type="submission" date="2014-06" db="EMBL/GenBank/DDBJ databases">
        <title>The complete genome of Blastobotrys (Arxula) adeninivorans LS3 - a yeast of biotechnological interest.</title>
        <authorList>
            <person name="Kunze G."/>
            <person name="Gaillardin C."/>
            <person name="Czernicka M."/>
            <person name="Durrens P."/>
            <person name="Martin T."/>
            <person name="Boer E."/>
            <person name="Gabaldon T."/>
            <person name="Cruz J."/>
            <person name="Talla E."/>
            <person name="Marck C."/>
            <person name="Goffeau A."/>
            <person name="Barbe V."/>
            <person name="Baret P."/>
            <person name="Baronian K."/>
            <person name="Beier S."/>
            <person name="Bleykasten C."/>
            <person name="Bode R."/>
            <person name="Casaregola S."/>
            <person name="Despons L."/>
            <person name="Fairhead C."/>
            <person name="Giersberg M."/>
            <person name="Gierski P."/>
            <person name="Hahnel U."/>
            <person name="Hartmann A."/>
            <person name="Jankowska D."/>
            <person name="Jubin C."/>
            <person name="Jung P."/>
            <person name="Lafontaine I."/>
            <person name="Leh-Louis V."/>
            <person name="Lemaire M."/>
            <person name="Marcet-Houben M."/>
            <person name="Mascher M."/>
            <person name="Morel G."/>
            <person name="Richard G.-F."/>
            <person name="Riechen J."/>
            <person name="Sacerdot C."/>
            <person name="Sarkar A."/>
            <person name="Savel G."/>
            <person name="Schacherer J."/>
            <person name="Sherman D."/>
            <person name="Straub M.-L."/>
            <person name="Stein N."/>
            <person name="Thierry A."/>
            <person name="Trautwein-Schult A."/>
            <person name="Westhof E."/>
            <person name="Worch S."/>
            <person name="Dujon B."/>
            <person name="Souciet J.-L."/>
            <person name="Wincker P."/>
            <person name="Scholz U."/>
            <person name="Neuveglise N."/>
        </authorList>
    </citation>
    <scope>NUCLEOTIDE SEQUENCE</scope>
    <source>
        <strain evidence="9">LS3</strain>
    </source>
</reference>
<dbReference type="PROSITE" id="PS50850">
    <property type="entry name" value="MFS"/>
    <property type="match status" value="1"/>
</dbReference>
<keyword evidence="5 7" id="KW-0472">Membrane</keyword>
<keyword evidence="2" id="KW-0813">Transport</keyword>
<feature type="transmembrane region" description="Helical" evidence="7">
    <location>
        <begin position="511"/>
        <end position="534"/>
    </location>
</feature>
<accession>A0A060SXI5</accession>
<feature type="transmembrane region" description="Helical" evidence="7">
    <location>
        <begin position="140"/>
        <end position="160"/>
    </location>
</feature>
<evidence type="ECO:0000256" key="4">
    <source>
        <dbReference type="ARBA" id="ARBA00022989"/>
    </source>
</evidence>
<feature type="compositionally biased region" description="Basic and acidic residues" evidence="6">
    <location>
        <begin position="33"/>
        <end position="46"/>
    </location>
</feature>
<dbReference type="EMBL" id="HG937691">
    <property type="protein sequence ID" value="CDP33199.1"/>
    <property type="molecule type" value="Genomic_DNA"/>
</dbReference>
<evidence type="ECO:0000259" key="8">
    <source>
        <dbReference type="PROSITE" id="PS50850"/>
    </source>
</evidence>
<evidence type="ECO:0000256" key="2">
    <source>
        <dbReference type="ARBA" id="ARBA00022448"/>
    </source>
</evidence>
<dbReference type="InterPro" id="IPR020846">
    <property type="entry name" value="MFS_dom"/>
</dbReference>
<comment type="subcellular location">
    <subcellularLocation>
        <location evidence="1">Membrane</location>
        <topology evidence="1">Multi-pass membrane protein</topology>
    </subcellularLocation>
</comment>
<dbReference type="SUPFAM" id="SSF103473">
    <property type="entry name" value="MFS general substrate transporter"/>
    <property type="match status" value="1"/>
</dbReference>
<evidence type="ECO:0000256" key="1">
    <source>
        <dbReference type="ARBA" id="ARBA00004141"/>
    </source>
</evidence>
<dbReference type="GO" id="GO:0022857">
    <property type="term" value="F:transmembrane transporter activity"/>
    <property type="evidence" value="ECO:0007669"/>
    <property type="project" value="InterPro"/>
</dbReference>
<keyword evidence="4 7" id="KW-1133">Transmembrane helix</keyword>
<dbReference type="InterPro" id="IPR011701">
    <property type="entry name" value="MFS"/>
</dbReference>
<feature type="transmembrane region" description="Helical" evidence="7">
    <location>
        <begin position="231"/>
        <end position="252"/>
    </location>
</feature>
<feature type="transmembrane region" description="Helical" evidence="7">
    <location>
        <begin position="376"/>
        <end position="395"/>
    </location>
</feature>
<dbReference type="Gene3D" id="1.20.1250.20">
    <property type="entry name" value="MFS general substrate transporter like domains"/>
    <property type="match status" value="1"/>
</dbReference>
<dbReference type="FunFam" id="1.20.1250.20:FF:000011">
    <property type="entry name" value="MFS multidrug transporter, putative"/>
    <property type="match status" value="1"/>
</dbReference>
<feature type="transmembrane region" description="Helical" evidence="7">
    <location>
        <begin position="104"/>
        <end position="128"/>
    </location>
</feature>
<proteinExistence type="predicted"/>
<keyword evidence="3 7" id="KW-0812">Transmembrane</keyword>
<feature type="transmembrane region" description="Helical" evidence="7">
    <location>
        <begin position="337"/>
        <end position="356"/>
    </location>
</feature>
<dbReference type="CDD" id="cd17323">
    <property type="entry name" value="MFS_Tpo1_MDR_like"/>
    <property type="match status" value="1"/>
</dbReference>
<dbReference type="AlphaFoldDB" id="A0A060SXI5"/>
<feature type="transmembrane region" description="Helical" evidence="7">
    <location>
        <begin position="474"/>
        <end position="499"/>
    </location>
</feature>
<feature type="transmembrane region" description="Helical" evidence="7">
    <location>
        <begin position="172"/>
        <end position="189"/>
    </location>
</feature>
<feature type="compositionally biased region" description="Low complexity" evidence="6">
    <location>
        <begin position="10"/>
        <end position="20"/>
    </location>
</feature>
<feature type="domain" description="Major facilitator superfamily (MFS) profile" evidence="8">
    <location>
        <begin position="106"/>
        <end position="535"/>
    </location>
</feature>
<organism evidence="9">
    <name type="scientific">Blastobotrys adeninivorans</name>
    <name type="common">Yeast</name>
    <name type="synonym">Arxula adeninivorans</name>
    <dbReference type="NCBI Taxonomy" id="409370"/>
    <lineage>
        <taxon>Eukaryota</taxon>
        <taxon>Fungi</taxon>
        <taxon>Dikarya</taxon>
        <taxon>Ascomycota</taxon>
        <taxon>Saccharomycotina</taxon>
        <taxon>Dipodascomycetes</taxon>
        <taxon>Dipodascales</taxon>
        <taxon>Trichomonascaceae</taxon>
        <taxon>Blastobotrys</taxon>
    </lineage>
</organism>
<sequence length="543" mass="59759">MSQDMEKIESSSTSGDVESSPVPYTGPQSGEANYERELDREEEYQLERLVSGSRESHVSHKGIKLRMGGSKPIPPMVPKTDYIVEFDGPEDPLHPKNRTLREKLTACIFLGLTTCTVSWGSAIFATAIPAVAQEFHVGQVVATLGISLYIAGFAAGPILWGSLSELVGRKGPILVSQFGFVLFSFATATAKDFQTVMLCRFFAGFIGSAPLAVIGGAYTDMFSHQARGKSMVGYLSMVFVGPTIAPVVGGFISASYLGWRWTEYITGIMGSFVLVMDYFFYEESYYPIVLVKKAKRLREQTGNWAIHAVAEQKNLDLNRILQNSILRPLHYLTTQPIVFLIAIYISFVYGILYLCLEVYPLIFMGGYGFTGGKAELPYLGILVGMFIGGAYLLTFEPRYGRKVDQNGGRPCPDARLDAMLLPAVCFPIGLFWLTWTGNCPQHIHWIVPTLAGLFIGFALMGIFLSAICYMVESYLPVVASVMAANAFLRAAFASSFPLFAKAMFNNMGINWAGTLLGCLATIMVPIPFVFRIYAPALKKTIKF</sequence>
<dbReference type="InterPro" id="IPR036259">
    <property type="entry name" value="MFS_trans_sf"/>
</dbReference>
<name>A0A060SXI5_BLAAD</name>
<dbReference type="PhylomeDB" id="A0A060SXI5"/>
<protein>
    <submittedName>
        <fullName evidence="9">ARAD1A03938p</fullName>
    </submittedName>
</protein>
<feature type="transmembrane region" description="Helical" evidence="7">
    <location>
        <begin position="416"/>
        <end position="433"/>
    </location>
</feature>
<feature type="transmembrane region" description="Helical" evidence="7">
    <location>
        <begin position="445"/>
        <end position="467"/>
    </location>
</feature>
<dbReference type="Pfam" id="PF07690">
    <property type="entry name" value="MFS_1"/>
    <property type="match status" value="1"/>
</dbReference>
<evidence type="ECO:0000256" key="3">
    <source>
        <dbReference type="ARBA" id="ARBA00022692"/>
    </source>
</evidence>
<dbReference type="GO" id="GO:0005886">
    <property type="term" value="C:plasma membrane"/>
    <property type="evidence" value="ECO:0007669"/>
    <property type="project" value="TreeGrafter"/>
</dbReference>
<evidence type="ECO:0000256" key="6">
    <source>
        <dbReference type="SAM" id="MobiDB-lite"/>
    </source>
</evidence>
<dbReference type="PANTHER" id="PTHR23502:SF31">
    <property type="entry name" value="POLYAMINE TRANSPORTER 1"/>
    <property type="match status" value="1"/>
</dbReference>
<reference evidence="9" key="1">
    <citation type="submission" date="2014-02" db="EMBL/GenBank/DDBJ databases">
        <authorList>
            <person name="Genoscope - CEA"/>
        </authorList>
    </citation>
    <scope>NUCLEOTIDE SEQUENCE</scope>
    <source>
        <strain evidence="9">LS3</strain>
    </source>
</reference>
<gene>
    <name evidence="9" type="ORF">GNLVRS02_ARAD1A03938g</name>
</gene>
<feature type="region of interest" description="Disordered" evidence="6">
    <location>
        <begin position="1"/>
        <end position="62"/>
    </location>
</feature>
<evidence type="ECO:0000256" key="7">
    <source>
        <dbReference type="SAM" id="Phobius"/>
    </source>
</evidence>
<evidence type="ECO:0000256" key="5">
    <source>
        <dbReference type="ARBA" id="ARBA00023136"/>
    </source>
</evidence>
<feature type="transmembrane region" description="Helical" evidence="7">
    <location>
        <begin position="201"/>
        <end position="219"/>
    </location>
</feature>
<evidence type="ECO:0000313" key="9">
    <source>
        <dbReference type="EMBL" id="CDP33199.1"/>
    </source>
</evidence>
<dbReference type="PANTHER" id="PTHR23502">
    <property type="entry name" value="MAJOR FACILITATOR SUPERFAMILY"/>
    <property type="match status" value="1"/>
</dbReference>
<feature type="transmembrane region" description="Helical" evidence="7">
    <location>
        <begin position="264"/>
        <end position="281"/>
    </location>
</feature>